<keyword evidence="7" id="KW-1278">Translocase</keyword>
<proteinExistence type="inferred from homology"/>
<dbReference type="SUPFAM" id="SSF55008">
    <property type="entry name" value="HMA, heavy metal-associated domain"/>
    <property type="match status" value="2"/>
</dbReference>
<sequence length="822" mass="86231">MATATLRFEVTNLSCAGCAGRAERALASVAGVEQAGVNLANRMATVAGDAGFSELNQALQDAGYPARTEVRTLQIRGMHCASCTQRIEAGLMALRGVTKAQVNLASEQARVTTVPGLVEQEDLTSTIKALGFDAEPLDCDDVVPPDASEQAQLRRDLWIAGILTLPVFLVEMGGHLVPPFHHWIHGTIGQQTSWLLQFILITAVLAIPGRRFYRIGLPLLAKGTPDMNSLVALGTLAAWGYSTLALFAPQALPQGTRAIYFEAAGVIVTLILLGRFLEARAKGRTRAAIRQLVGLRPDTAQVERDGQIVDIPVDQIVLGDVLSLKAGERVAVDGAVLTGRSFVDESMITGEPVPNEKSEGSMLVAGTVNGNGALRYRATAVGHDTVLARIIAMVQEAQGAKLPIQALADRVVRWFVPIVMALAALTVAIWLTFGPGLTFALVAGVSVLIIACPCAMGLATPTSIMVGTGRAAELGVLFRKGDTLQRLDTVKAIAFDKTGTLTRGRPELADQWAAPGFEASDVLRLAASAETGSDHPIAQALIQAATDSETPQSVEAIPGFGLRAIVDGQTVLVGAERLMNREDISLAPLEKALASMAAKGQTPVLVAVDGRIAGAFAVADQVKPEAARALAVLRERGISLAMITGDTASVARNVAADLGIDHVQAEVLPEGKRDAVRQLQIELGAVAFVGDGINDAPALAEADVGIAIGTGTDVAIESADVVLISGDLAGAVTALDVSRRVMRNIRQNLFWAFAYNAALIPVAAGILYPAIGMLLSPMLAAGAMALSSVFVLSNALRLRRMAPALAHNPDAQRRTLQQEAHA</sequence>
<keyword evidence="8 10" id="KW-1133">Transmembrane helix</keyword>
<dbReference type="EMBL" id="JAQIOY010000002">
    <property type="protein sequence ID" value="MDA7424835.1"/>
    <property type="molecule type" value="Genomic_DNA"/>
</dbReference>
<keyword evidence="13" id="KW-1185">Reference proteome</keyword>
<dbReference type="PROSITE" id="PS00154">
    <property type="entry name" value="ATPASE_E1_E2"/>
    <property type="match status" value="1"/>
</dbReference>
<name>A0ABT4XSF9_9RHOB</name>
<evidence type="ECO:0000256" key="6">
    <source>
        <dbReference type="ARBA" id="ARBA00022840"/>
    </source>
</evidence>
<accession>A0ABT4XSF9</accession>
<dbReference type="SUPFAM" id="SSF56784">
    <property type="entry name" value="HAD-like"/>
    <property type="match status" value="1"/>
</dbReference>
<feature type="transmembrane region" description="Helical" evidence="10">
    <location>
        <begin position="774"/>
        <end position="792"/>
    </location>
</feature>
<dbReference type="Gene3D" id="3.30.70.100">
    <property type="match status" value="2"/>
</dbReference>
<reference evidence="12 13" key="1">
    <citation type="submission" date="2023-01" db="EMBL/GenBank/DDBJ databases">
        <title>Thalassococcus onchidii sp. nov., isolated from a marine invertebrate from the South China Sea.</title>
        <authorList>
            <person name="Xu S."/>
            <person name="Liu Z."/>
            <person name="Xu Y."/>
        </authorList>
    </citation>
    <scope>NUCLEOTIDE SEQUENCE [LARGE SCALE GENOMIC DNA]</scope>
    <source>
        <strain evidence="12 13">KCTC 32084</strain>
    </source>
</reference>
<dbReference type="InterPro" id="IPR023298">
    <property type="entry name" value="ATPase_P-typ_TM_dom_sf"/>
</dbReference>
<evidence type="ECO:0000313" key="13">
    <source>
        <dbReference type="Proteomes" id="UP001210720"/>
    </source>
</evidence>
<gene>
    <name evidence="12" type="ORF">PFY00_08870</name>
</gene>
<dbReference type="Pfam" id="PF00122">
    <property type="entry name" value="E1-E2_ATPase"/>
    <property type="match status" value="1"/>
</dbReference>
<evidence type="ECO:0000256" key="3">
    <source>
        <dbReference type="ARBA" id="ARBA00022692"/>
    </source>
</evidence>
<dbReference type="PROSITE" id="PS50846">
    <property type="entry name" value="HMA_2"/>
    <property type="match status" value="2"/>
</dbReference>
<feature type="transmembrane region" description="Helical" evidence="10">
    <location>
        <begin position="411"/>
        <end position="433"/>
    </location>
</feature>
<organism evidence="12 13">
    <name type="scientific">Thalassococcus lentus</name>
    <dbReference type="NCBI Taxonomy" id="1210524"/>
    <lineage>
        <taxon>Bacteria</taxon>
        <taxon>Pseudomonadati</taxon>
        <taxon>Pseudomonadota</taxon>
        <taxon>Alphaproteobacteria</taxon>
        <taxon>Rhodobacterales</taxon>
        <taxon>Roseobacteraceae</taxon>
        <taxon>Thalassococcus</taxon>
    </lineage>
</organism>
<feature type="transmembrane region" description="Helical" evidence="10">
    <location>
        <begin position="157"/>
        <end position="177"/>
    </location>
</feature>
<feature type="transmembrane region" description="Helical" evidence="10">
    <location>
        <begin position="192"/>
        <end position="209"/>
    </location>
</feature>
<dbReference type="InterPro" id="IPR023214">
    <property type="entry name" value="HAD_sf"/>
</dbReference>
<feature type="domain" description="HMA" evidence="11">
    <location>
        <begin position="4"/>
        <end position="67"/>
    </location>
</feature>
<dbReference type="Gene3D" id="2.70.150.10">
    <property type="entry name" value="Calcium-transporting ATPase, cytoplasmic transduction domain A"/>
    <property type="match status" value="1"/>
</dbReference>
<dbReference type="InterPro" id="IPR018303">
    <property type="entry name" value="ATPase_P-typ_P_site"/>
</dbReference>
<evidence type="ECO:0000259" key="11">
    <source>
        <dbReference type="PROSITE" id="PS50846"/>
    </source>
</evidence>
<dbReference type="NCBIfam" id="TIGR01511">
    <property type="entry name" value="ATPase-IB1_Cu"/>
    <property type="match status" value="1"/>
</dbReference>
<feature type="transmembrane region" description="Helical" evidence="10">
    <location>
        <begin position="749"/>
        <end position="768"/>
    </location>
</feature>
<dbReference type="PROSITE" id="PS01047">
    <property type="entry name" value="HMA_1"/>
    <property type="match status" value="1"/>
</dbReference>
<dbReference type="InterPro" id="IPR059000">
    <property type="entry name" value="ATPase_P-type_domA"/>
</dbReference>
<evidence type="ECO:0000256" key="7">
    <source>
        <dbReference type="ARBA" id="ARBA00022967"/>
    </source>
</evidence>
<dbReference type="InterPro" id="IPR017969">
    <property type="entry name" value="Heavy-metal-associated_CS"/>
</dbReference>
<keyword evidence="6 10" id="KW-0067">ATP-binding</keyword>
<dbReference type="SFLD" id="SFLDG00002">
    <property type="entry name" value="C1.7:_P-type_atpase_like"/>
    <property type="match status" value="1"/>
</dbReference>
<feature type="domain" description="HMA" evidence="11">
    <location>
        <begin position="69"/>
        <end position="135"/>
    </location>
</feature>
<dbReference type="InterPro" id="IPR008250">
    <property type="entry name" value="ATPase_P-typ_transduc_dom_A_sf"/>
</dbReference>
<dbReference type="Gene3D" id="3.40.1110.10">
    <property type="entry name" value="Calcium-transporting ATPase, cytoplasmic domain N"/>
    <property type="match status" value="1"/>
</dbReference>
<dbReference type="Pfam" id="PF00403">
    <property type="entry name" value="HMA"/>
    <property type="match status" value="2"/>
</dbReference>
<dbReference type="SFLD" id="SFLDF00027">
    <property type="entry name" value="p-type_atpase"/>
    <property type="match status" value="1"/>
</dbReference>
<evidence type="ECO:0000256" key="9">
    <source>
        <dbReference type="ARBA" id="ARBA00023136"/>
    </source>
</evidence>
<dbReference type="InterPro" id="IPR006121">
    <property type="entry name" value="HMA_dom"/>
</dbReference>
<dbReference type="CDD" id="cd00371">
    <property type="entry name" value="HMA"/>
    <property type="match status" value="2"/>
</dbReference>
<keyword evidence="9 10" id="KW-0472">Membrane</keyword>
<dbReference type="NCBIfam" id="TIGR01494">
    <property type="entry name" value="ATPase_P-type"/>
    <property type="match status" value="1"/>
</dbReference>
<dbReference type="InterPro" id="IPR023299">
    <property type="entry name" value="ATPase_P-typ_cyto_dom_N"/>
</dbReference>
<evidence type="ECO:0000256" key="1">
    <source>
        <dbReference type="ARBA" id="ARBA00004127"/>
    </source>
</evidence>
<keyword evidence="10" id="KW-1003">Cell membrane</keyword>
<dbReference type="PRINTS" id="PR00943">
    <property type="entry name" value="CUATPASE"/>
</dbReference>
<evidence type="ECO:0000256" key="5">
    <source>
        <dbReference type="ARBA" id="ARBA00022741"/>
    </source>
</evidence>
<feature type="transmembrane region" description="Helical" evidence="10">
    <location>
        <begin position="230"/>
        <end position="252"/>
    </location>
</feature>
<dbReference type="PANTHER" id="PTHR43520:SF8">
    <property type="entry name" value="P-TYPE CU(+) TRANSPORTER"/>
    <property type="match status" value="1"/>
</dbReference>
<dbReference type="InterPro" id="IPR036412">
    <property type="entry name" value="HAD-like_sf"/>
</dbReference>
<dbReference type="Proteomes" id="UP001210720">
    <property type="component" value="Unassembled WGS sequence"/>
</dbReference>
<keyword evidence="5 10" id="KW-0547">Nucleotide-binding</keyword>
<evidence type="ECO:0000313" key="12">
    <source>
        <dbReference type="EMBL" id="MDA7424835.1"/>
    </source>
</evidence>
<dbReference type="InterPro" id="IPR036163">
    <property type="entry name" value="HMA_dom_sf"/>
</dbReference>
<feature type="transmembrane region" description="Helical" evidence="10">
    <location>
        <begin position="258"/>
        <end position="277"/>
    </location>
</feature>
<comment type="similarity">
    <text evidence="2 10">Belongs to the cation transport ATPase (P-type) (TC 3.A.3) family. Type IB subfamily.</text>
</comment>
<dbReference type="PRINTS" id="PR00119">
    <property type="entry name" value="CATATPASE"/>
</dbReference>
<evidence type="ECO:0000256" key="8">
    <source>
        <dbReference type="ARBA" id="ARBA00022989"/>
    </source>
</evidence>
<keyword evidence="4 10" id="KW-0479">Metal-binding</keyword>
<comment type="caution">
    <text evidence="12">The sequence shown here is derived from an EMBL/GenBank/DDBJ whole genome shotgun (WGS) entry which is preliminary data.</text>
</comment>
<dbReference type="InterPro" id="IPR027256">
    <property type="entry name" value="P-typ_ATPase_IB"/>
</dbReference>
<keyword evidence="3 10" id="KW-0812">Transmembrane</keyword>
<dbReference type="PANTHER" id="PTHR43520">
    <property type="entry name" value="ATP7, ISOFORM B"/>
    <property type="match status" value="1"/>
</dbReference>
<dbReference type="SFLD" id="SFLDS00003">
    <property type="entry name" value="Haloacid_Dehalogenase"/>
    <property type="match status" value="1"/>
</dbReference>
<dbReference type="SUPFAM" id="SSF81665">
    <property type="entry name" value="Calcium ATPase, transmembrane domain M"/>
    <property type="match status" value="1"/>
</dbReference>
<dbReference type="InterPro" id="IPR001757">
    <property type="entry name" value="P_typ_ATPase"/>
</dbReference>
<comment type="subcellular location">
    <subcellularLocation>
        <location evidence="10">Cell membrane</location>
    </subcellularLocation>
    <subcellularLocation>
        <location evidence="1">Endomembrane system</location>
        <topology evidence="1">Multi-pass membrane protein</topology>
    </subcellularLocation>
</comment>
<dbReference type="NCBIfam" id="TIGR01525">
    <property type="entry name" value="ATPase-IB_hvy"/>
    <property type="match status" value="1"/>
</dbReference>
<evidence type="ECO:0000256" key="2">
    <source>
        <dbReference type="ARBA" id="ARBA00006024"/>
    </source>
</evidence>
<dbReference type="SUPFAM" id="SSF81653">
    <property type="entry name" value="Calcium ATPase, transduction domain A"/>
    <property type="match status" value="1"/>
</dbReference>
<protein>
    <submittedName>
        <fullName evidence="12">Heavy metal translocating P-type ATPase</fullName>
    </submittedName>
</protein>
<dbReference type="RefSeq" id="WP_271432171.1">
    <property type="nucleotide sequence ID" value="NZ_JAQIOY010000002.1"/>
</dbReference>
<dbReference type="Gene3D" id="3.40.50.1000">
    <property type="entry name" value="HAD superfamily/HAD-like"/>
    <property type="match status" value="1"/>
</dbReference>
<dbReference type="InterPro" id="IPR044492">
    <property type="entry name" value="P_typ_ATPase_HD_dom"/>
</dbReference>
<dbReference type="CDD" id="cd02094">
    <property type="entry name" value="P-type_ATPase_Cu-like"/>
    <property type="match status" value="1"/>
</dbReference>
<dbReference type="Pfam" id="PF00702">
    <property type="entry name" value="Hydrolase"/>
    <property type="match status" value="1"/>
</dbReference>
<evidence type="ECO:0000256" key="4">
    <source>
        <dbReference type="ARBA" id="ARBA00022723"/>
    </source>
</evidence>
<feature type="transmembrane region" description="Helical" evidence="10">
    <location>
        <begin position="439"/>
        <end position="460"/>
    </location>
</feature>
<evidence type="ECO:0000256" key="10">
    <source>
        <dbReference type="RuleBase" id="RU362081"/>
    </source>
</evidence>